<dbReference type="Gene3D" id="2.120.10.30">
    <property type="entry name" value="TolB, C-terminal domain"/>
    <property type="match status" value="1"/>
</dbReference>
<accession>Q01TK9</accession>
<feature type="domain" description="Hydrazine synthase alpha subunit middle" evidence="2">
    <location>
        <begin position="345"/>
        <end position="404"/>
    </location>
</feature>
<gene>
    <name evidence="3" type="ordered locus">Acid_6078</name>
</gene>
<evidence type="ECO:0000313" key="3">
    <source>
        <dbReference type="EMBL" id="ABJ87011.1"/>
    </source>
</evidence>
<protein>
    <recommendedName>
        <fullName evidence="2">Hydrazine synthase alpha subunit middle domain-containing protein</fullName>
    </recommendedName>
</protein>
<reference evidence="3" key="1">
    <citation type="submission" date="2006-10" db="EMBL/GenBank/DDBJ databases">
        <title>Complete sequence of Solibacter usitatus Ellin6076.</title>
        <authorList>
            <consortium name="US DOE Joint Genome Institute"/>
            <person name="Copeland A."/>
            <person name="Lucas S."/>
            <person name="Lapidus A."/>
            <person name="Barry K."/>
            <person name="Detter J.C."/>
            <person name="Glavina del Rio T."/>
            <person name="Hammon N."/>
            <person name="Israni S."/>
            <person name="Dalin E."/>
            <person name="Tice H."/>
            <person name="Pitluck S."/>
            <person name="Thompson L.S."/>
            <person name="Brettin T."/>
            <person name="Bruce D."/>
            <person name="Han C."/>
            <person name="Tapia R."/>
            <person name="Gilna P."/>
            <person name="Schmutz J."/>
            <person name="Larimer F."/>
            <person name="Land M."/>
            <person name="Hauser L."/>
            <person name="Kyrpides N."/>
            <person name="Mikhailova N."/>
            <person name="Janssen P.H."/>
            <person name="Kuske C.R."/>
            <person name="Richardson P."/>
        </authorList>
    </citation>
    <scope>NUCLEOTIDE SEQUENCE</scope>
    <source>
        <strain evidence="3">Ellin6076</strain>
    </source>
</reference>
<dbReference type="SUPFAM" id="SSF69304">
    <property type="entry name" value="Tricorn protease N-terminal domain"/>
    <property type="match status" value="1"/>
</dbReference>
<keyword evidence="1" id="KW-0732">Signal</keyword>
<evidence type="ECO:0000256" key="1">
    <source>
        <dbReference type="SAM" id="SignalP"/>
    </source>
</evidence>
<dbReference type="KEGG" id="sus:Acid_6078"/>
<dbReference type="EMBL" id="CP000473">
    <property type="protein sequence ID" value="ABJ87011.1"/>
    <property type="molecule type" value="Genomic_DNA"/>
</dbReference>
<dbReference type="InterPro" id="IPR011042">
    <property type="entry name" value="6-blade_b-propeller_TolB-like"/>
</dbReference>
<feature type="signal peptide" evidence="1">
    <location>
        <begin position="1"/>
        <end position="19"/>
    </location>
</feature>
<sequence precursor="true">MRMGAIGLAGLAASLLAAAASESPELPDYLYTAAPRYEPMAWMNGHDRFPAGSSLMLISGTSRRRIAPDFYASADGAVSFDASHILFAGKRTVSAHWQIWEAPRTGGTTRPITPGDADCVRPRYLPDGRVVFTRISPTGSAIEAAPLEGGKSVRLTFAPGWHLTDDVLRDGRILFETAGEIFTVYPDGTGVESLRCDHGRQRTGARQLSTGDVIFTSSGRLARFTSARAEQMSDVTQPDGDIAGPIAEAGPGSWIVAKRLKPAGAFGLFLWSQAAGRLTDLEVSPEMNAVEPTVVAARTPPSEFPSALVPARTTGNLLCLNAKASKTPIGGDVRAVRVFTKGAGDVSVPLGQAAVEADGSFFVEVPADKPLRMELLDAAGRIVRAERDWFWMRPSEQRVCVGCHTGPERAPENKTPAILLKTTTPEKLLGRQP</sequence>
<dbReference type="InterPro" id="IPR040698">
    <property type="entry name" value="HZS_alpha_mid"/>
</dbReference>
<dbReference type="AlphaFoldDB" id="Q01TK9"/>
<dbReference type="eggNOG" id="COG0823">
    <property type="taxonomic scope" value="Bacteria"/>
</dbReference>
<dbReference type="InParanoid" id="Q01TK9"/>
<organism evidence="3">
    <name type="scientific">Solibacter usitatus (strain Ellin6076)</name>
    <dbReference type="NCBI Taxonomy" id="234267"/>
    <lineage>
        <taxon>Bacteria</taxon>
        <taxon>Pseudomonadati</taxon>
        <taxon>Acidobacteriota</taxon>
        <taxon>Terriglobia</taxon>
        <taxon>Bryobacterales</taxon>
        <taxon>Solibacteraceae</taxon>
        <taxon>Candidatus Solibacter</taxon>
    </lineage>
</organism>
<proteinExistence type="predicted"/>
<dbReference type="STRING" id="234267.Acid_6078"/>
<dbReference type="HOGENOM" id="CLU_632978_0_0_0"/>
<name>Q01TK9_SOLUE</name>
<dbReference type="Pfam" id="PF18582">
    <property type="entry name" value="HZS_alpha"/>
    <property type="match status" value="1"/>
</dbReference>
<feature type="chain" id="PRO_5004163375" description="Hydrazine synthase alpha subunit middle domain-containing protein" evidence="1">
    <location>
        <begin position="20"/>
        <end position="433"/>
    </location>
</feature>
<evidence type="ECO:0000259" key="2">
    <source>
        <dbReference type="Pfam" id="PF18582"/>
    </source>
</evidence>